<organism evidence="3 4">
    <name type="scientific">Nocardioides caeni</name>
    <dbReference type="NCBI Taxonomy" id="574700"/>
    <lineage>
        <taxon>Bacteria</taxon>
        <taxon>Bacillati</taxon>
        <taxon>Actinomycetota</taxon>
        <taxon>Actinomycetes</taxon>
        <taxon>Propionibacteriales</taxon>
        <taxon>Nocardioidaceae</taxon>
        <taxon>Nocardioides</taxon>
    </lineage>
</organism>
<reference evidence="3 4" key="1">
    <citation type="journal article" date="2009" name="Int. J. Syst. Evol. Microbiol.">
        <title>Nocardioides caeni sp. nov., isolated from wastewater.</title>
        <authorList>
            <person name="Yoon J.H."/>
            <person name="Kang S.J."/>
            <person name="Park S."/>
            <person name="Kim W."/>
            <person name="Oh T.K."/>
        </authorList>
    </citation>
    <scope>NUCLEOTIDE SEQUENCE [LARGE SCALE GENOMIC DNA]</scope>
    <source>
        <strain evidence="3 4">DSM 23134</strain>
    </source>
</reference>
<dbReference type="Gene3D" id="1.10.30.50">
    <property type="match status" value="1"/>
</dbReference>
<feature type="region of interest" description="Disordered" evidence="1">
    <location>
        <begin position="1"/>
        <end position="40"/>
    </location>
</feature>
<name>A0A4V4HJ30_9ACTN</name>
<dbReference type="Pfam" id="PF14279">
    <property type="entry name" value="HNH_5"/>
    <property type="match status" value="1"/>
</dbReference>
<gene>
    <name evidence="3" type="ORF">E9934_18535</name>
</gene>
<evidence type="ECO:0000259" key="2">
    <source>
        <dbReference type="SMART" id="SM00507"/>
    </source>
</evidence>
<dbReference type="SMART" id="SM00507">
    <property type="entry name" value="HNHc"/>
    <property type="match status" value="1"/>
</dbReference>
<dbReference type="InterPro" id="IPR052892">
    <property type="entry name" value="NA-targeting_endonuclease"/>
</dbReference>
<dbReference type="CDD" id="cd00085">
    <property type="entry name" value="HNHc"/>
    <property type="match status" value="1"/>
</dbReference>
<keyword evidence="4" id="KW-1185">Reference proteome</keyword>
<sequence length="196" mass="21295">MSNGGSPGCGPGPARAQRVRLPPVTPINTSRNPRAAHSSVSGEEVSAVTATSVALLNASYEPLGKVSFKQAMRMVARKVAAVEEAVEGRTAGPWPWPRVIRLLRYVSPTWLYRPAGWHRGGVFIRDGHRCAYCGDKARTLDHILPASRGGEWSWLNIVAACEPCNSRKGNRTPAEAGMRLRFQPYVPTRAQLAARA</sequence>
<feature type="compositionally biased region" description="Gly residues" evidence="1">
    <location>
        <begin position="1"/>
        <end position="11"/>
    </location>
</feature>
<keyword evidence="3" id="KW-0255">Endonuclease</keyword>
<evidence type="ECO:0000256" key="1">
    <source>
        <dbReference type="SAM" id="MobiDB-lite"/>
    </source>
</evidence>
<dbReference type="Proteomes" id="UP000307087">
    <property type="component" value="Unassembled WGS sequence"/>
</dbReference>
<evidence type="ECO:0000313" key="3">
    <source>
        <dbReference type="EMBL" id="THV08876.1"/>
    </source>
</evidence>
<protein>
    <submittedName>
        <fullName evidence="3">HNH endonuclease</fullName>
    </submittedName>
</protein>
<feature type="domain" description="HNH nuclease" evidence="2">
    <location>
        <begin position="117"/>
        <end position="166"/>
    </location>
</feature>
<dbReference type="PANTHER" id="PTHR33877">
    <property type="entry name" value="SLL1193 PROTEIN"/>
    <property type="match status" value="1"/>
</dbReference>
<dbReference type="GO" id="GO:0004519">
    <property type="term" value="F:endonuclease activity"/>
    <property type="evidence" value="ECO:0007669"/>
    <property type="project" value="UniProtKB-KW"/>
</dbReference>
<keyword evidence="3" id="KW-0540">Nuclease</keyword>
<dbReference type="PANTHER" id="PTHR33877:SF2">
    <property type="entry name" value="OS07G0170200 PROTEIN"/>
    <property type="match status" value="1"/>
</dbReference>
<dbReference type="AlphaFoldDB" id="A0A4V4HJ30"/>
<dbReference type="InterPro" id="IPR029471">
    <property type="entry name" value="HNH_5"/>
</dbReference>
<dbReference type="EMBL" id="STGW01000022">
    <property type="protein sequence ID" value="THV08876.1"/>
    <property type="molecule type" value="Genomic_DNA"/>
</dbReference>
<evidence type="ECO:0000313" key="4">
    <source>
        <dbReference type="Proteomes" id="UP000307087"/>
    </source>
</evidence>
<keyword evidence="3" id="KW-0378">Hydrolase</keyword>
<comment type="caution">
    <text evidence="3">The sequence shown here is derived from an EMBL/GenBank/DDBJ whole genome shotgun (WGS) entry which is preliminary data.</text>
</comment>
<dbReference type="InterPro" id="IPR003615">
    <property type="entry name" value="HNH_nuc"/>
</dbReference>
<proteinExistence type="predicted"/>
<accession>A0A4V4HJ30</accession>